<dbReference type="EMBL" id="VDCV01000011">
    <property type="protein sequence ID" value="KAB5534242.1"/>
    <property type="molecule type" value="Genomic_DNA"/>
</dbReference>
<protein>
    <recommendedName>
        <fullName evidence="11">GDSL esterase/lipase</fullName>
    </recommendedName>
</protein>
<dbReference type="AlphaFoldDB" id="A0A5N5KV38"/>
<dbReference type="Gene3D" id="3.40.50.1110">
    <property type="entry name" value="SGNH hydrolase"/>
    <property type="match status" value="1"/>
</dbReference>
<dbReference type="Pfam" id="PF00657">
    <property type="entry name" value="Lipase_GDSL"/>
    <property type="match status" value="1"/>
</dbReference>
<dbReference type="GO" id="GO:0016042">
    <property type="term" value="P:lipid catabolic process"/>
    <property type="evidence" value="ECO:0007669"/>
    <property type="project" value="UniProtKB-KW"/>
</dbReference>
<evidence type="ECO:0000256" key="3">
    <source>
        <dbReference type="ARBA" id="ARBA00022525"/>
    </source>
</evidence>
<evidence type="ECO:0000256" key="2">
    <source>
        <dbReference type="ARBA" id="ARBA00008668"/>
    </source>
</evidence>
<keyword evidence="10" id="KW-1185">Reference proteome</keyword>
<keyword evidence="4 8" id="KW-0732">Signal</keyword>
<dbReference type="InterPro" id="IPR051238">
    <property type="entry name" value="GDSL_esterase/lipase"/>
</dbReference>
<dbReference type="CDD" id="cd01837">
    <property type="entry name" value="SGNH_plant_lipase_like"/>
    <property type="match status" value="1"/>
</dbReference>
<reference evidence="10" key="1">
    <citation type="journal article" date="2019" name="Gigascience">
        <title>De novo genome assembly of the endangered Acer yangbiense, a plant species with extremely small populations endemic to Yunnan Province, China.</title>
        <authorList>
            <person name="Yang J."/>
            <person name="Wariss H.M."/>
            <person name="Tao L."/>
            <person name="Zhang R."/>
            <person name="Yun Q."/>
            <person name="Hollingsworth P."/>
            <person name="Dao Z."/>
            <person name="Luo G."/>
            <person name="Guo H."/>
            <person name="Ma Y."/>
            <person name="Sun W."/>
        </authorList>
    </citation>
    <scope>NUCLEOTIDE SEQUENCE [LARGE SCALE GENOMIC DNA]</scope>
    <source>
        <strain evidence="10">cv. br00</strain>
    </source>
</reference>
<evidence type="ECO:0000256" key="8">
    <source>
        <dbReference type="SAM" id="SignalP"/>
    </source>
</evidence>
<gene>
    <name evidence="9" type="ORF">DKX38_017328</name>
</gene>
<feature type="chain" id="PRO_5024325128" description="GDSL esterase/lipase" evidence="8">
    <location>
        <begin position="27"/>
        <end position="345"/>
    </location>
</feature>
<evidence type="ECO:0000256" key="6">
    <source>
        <dbReference type="ARBA" id="ARBA00022963"/>
    </source>
</evidence>
<proteinExistence type="inferred from homology"/>
<dbReference type="Proteomes" id="UP000326939">
    <property type="component" value="Chromosome 11"/>
</dbReference>
<accession>A0A5N5KV38</accession>
<keyword evidence="5" id="KW-0378">Hydrolase</keyword>
<comment type="caution">
    <text evidence="9">The sequence shown here is derived from an EMBL/GenBank/DDBJ whole genome shotgun (WGS) entry which is preliminary data.</text>
</comment>
<evidence type="ECO:0008006" key="11">
    <source>
        <dbReference type="Google" id="ProtNLM"/>
    </source>
</evidence>
<keyword evidence="3" id="KW-0964">Secreted</keyword>
<dbReference type="PANTHER" id="PTHR45650:SF9">
    <property type="entry name" value="SGNH HYDROLASE-TYPE ESTERASE DOMAIN-CONTAINING PROTEIN"/>
    <property type="match status" value="1"/>
</dbReference>
<dbReference type="InterPro" id="IPR001087">
    <property type="entry name" value="GDSL"/>
</dbReference>
<evidence type="ECO:0000256" key="5">
    <source>
        <dbReference type="ARBA" id="ARBA00022801"/>
    </source>
</evidence>
<comment type="similarity">
    <text evidence="2">Belongs to the 'GDSL' lipolytic enzyme family.</text>
</comment>
<evidence type="ECO:0000256" key="1">
    <source>
        <dbReference type="ARBA" id="ARBA00004613"/>
    </source>
</evidence>
<keyword evidence="6" id="KW-0442">Lipid degradation</keyword>
<sequence length="345" mass="38321">MACVTKFHLLALILLIVLESRDGVDGKSEVPCFFIFGDSLVDSGNNNNLENKGKVNYLPYGMDFPDGPTGRFTNGQTMADVLGKLLGFKNFIKSFPTAKGSQILEGVNYGSGYAGIRDETGTHVGALVSLSKQIQHHRITISRIHQIIGKNDSNYLNQCLYLSMIGNNDYISNYYLPNYYNTSRQYTVKQYANVLAEEYARNLKTLHDLGARKMAIIGVSPIGCTPNATAFYGTNGSLCVKPMNEAAILLNDLLKLLVQDLNKKLIGANFMYLEIYEIIWKFVNAPGTRGLIKGCCEVNDYGLCIPSKTPCLNRNLALFWDSFHPTEFVNLVTGTKSYNTLRTIL</sequence>
<dbReference type="InterPro" id="IPR036514">
    <property type="entry name" value="SGNH_hydro_sf"/>
</dbReference>
<name>A0A5N5KV38_9ROSI</name>
<feature type="signal peptide" evidence="8">
    <location>
        <begin position="1"/>
        <end position="26"/>
    </location>
</feature>
<dbReference type="InterPro" id="IPR035669">
    <property type="entry name" value="SGNH_plant_lipase-like"/>
</dbReference>
<evidence type="ECO:0000256" key="4">
    <source>
        <dbReference type="ARBA" id="ARBA00022729"/>
    </source>
</evidence>
<evidence type="ECO:0000313" key="9">
    <source>
        <dbReference type="EMBL" id="KAB5534242.1"/>
    </source>
</evidence>
<evidence type="ECO:0000313" key="10">
    <source>
        <dbReference type="Proteomes" id="UP000326939"/>
    </source>
</evidence>
<keyword evidence="7" id="KW-0443">Lipid metabolism</keyword>
<evidence type="ECO:0000256" key="7">
    <source>
        <dbReference type="ARBA" id="ARBA00023098"/>
    </source>
</evidence>
<dbReference type="GO" id="GO:0005576">
    <property type="term" value="C:extracellular region"/>
    <property type="evidence" value="ECO:0007669"/>
    <property type="project" value="UniProtKB-SubCell"/>
</dbReference>
<comment type="subcellular location">
    <subcellularLocation>
        <location evidence="1">Secreted</location>
    </subcellularLocation>
</comment>
<organism evidence="9 10">
    <name type="scientific">Salix brachista</name>
    <dbReference type="NCBI Taxonomy" id="2182728"/>
    <lineage>
        <taxon>Eukaryota</taxon>
        <taxon>Viridiplantae</taxon>
        <taxon>Streptophyta</taxon>
        <taxon>Embryophyta</taxon>
        <taxon>Tracheophyta</taxon>
        <taxon>Spermatophyta</taxon>
        <taxon>Magnoliopsida</taxon>
        <taxon>eudicotyledons</taxon>
        <taxon>Gunneridae</taxon>
        <taxon>Pentapetalae</taxon>
        <taxon>rosids</taxon>
        <taxon>fabids</taxon>
        <taxon>Malpighiales</taxon>
        <taxon>Salicaceae</taxon>
        <taxon>Saliceae</taxon>
        <taxon>Salix</taxon>
    </lineage>
</organism>
<dbReference type="GO" id="GO:0016788">
    <property type="term" value="F:hydrolase activity, acting on ester bonds"/>
    <property type="evidence" value="ECO:0007669"/>
    <property type="project" value="InterPro"/>
</dbReference>
<dbReference type="PANTHER" id="PTHR45650">
    <property type="entry name" value="GDSL-LIKE LIPASE/ACYLHYDROLASE-RELATED"/>
    <property type="match status" value="1"/>
</dbReference>